<dbReference type="Proteomes" id="UP001497516">
    <property type="component" value="Chromosome 8"/>
</dbReference>
<evidence type="ECO:0000313" key="9">
    <source>
        <dbReference type="EMBL" id="CAL1405806.1"/>
    </source>
</evidence>
<organism evidence="9 10">
    <name type="scientific">Linum trigynum</name>
    <dbReference type="NCBI Taxonomy" id="586398"/>
    <lineage>
        <taxon>Eukaryota</taxon>
        <taxon>Viridiplantae</taxon>
        <taxon>Streptophyta</taxon>
        <taxon>Embryophyta</taxon>
        <taxon>Tracheophyta</taxon>
        <taxon>Spermatophyta</taxon>
        <taxon>Magnoliopsida</taxon>
        <taxon>eudicotyledons</taxon>
        <taxon>Gunneridae</taxon>
        <taxon>Pentapetalae</taxon>
        <taxon>rosids</taxon>
        <taxon>fabids</taxon>
        <taxon>Malpighiales</taxon>
        <taxon>Linaceae</taxon>
        <taxon>Linum</taxon>
    </lineage>
</organism>
<dbReference type="InterPro" id="IPR054099">
    <property type="entry name" value="PSII_PsbQ_pln"/>
</dbReference>
<dbReference type="Gene3D" id="1.20.120.290">
    <property type="entry name" value="Oxygen-evolving enhancer protein 3 (PsbQ), four-helix up-down bundle"/>
    <property type="match status" value="1"/>
</dbReference>
<keyword evidence="3" id="KW-0934">Plastid</keyword>
<evidence type="ECO:0000256" key="5">
    <source>
        <dbReference type="ARBA" id="ARBA00023078"/>
    </source>
</evidence>
<evidence type="ECO:0008006" key="11">
    <source>
        <dbReference type="Google" id="ProtNLM"/>
    </source>
</evidence>
<comment type="subcellular location">
    <subcellularLocation>
        <location evidence="1">Plastid</location>
        <location evidence="1">Chloroplast thylakoid membrane</location>
    </subcellularLocation>
</comment>
<keyword evidence="4" id="KW-0809">Transit peptide</keyword>
<keyword evidence="2" id="KW-0150">Chloroplast</keyword>
<evidence type="ECO:0000256" key="3">
    <source>
        <dbReference type="ARBA" id="ARBA00022640"/>
    </source>
</evidence>
<dbReference type="GO" id="GO:0009535">
    <property type="term" value="C:chloroplast thylakoid membrane"/>
    <property type="evidence" value="ECO:0007669"/>
    <property type="project" value="UniProtKB-SubCell"/>
</dbReference>
<proteinExistence type="inferred from homology"/>
<dbReference type="AlphaFoldDB" id="A0AAV2G569"/>
<evidence type="ECO:0000256" key="7">
    <source>
        <dbReference type="ARBA" id="ARBA00035649"/>
    </source>
</evidence>
<evidence type="ECO:0000256" key="4">
    <source>
        <dbReference type="ARBA" id="ARBA00022946"/>
    </source>
</evidence>
<dbReference type="GO" id="GO:0009654">
    <property type="term" value="C:photosystem II oxygen evolving complex"/>
    <property type="evidence" value="ECO:0007669"/>
    <property type="project" value="InterPro"/>
</dbReference>
<dbReference type="GO" id="GO:0019898">
    <property type="term" value="C:extrinsic component of membrane"/>
    <property type="evidence" value="ECO:0007669"/>
    <property type="project" value="InterPro"/>
</dbReference>
<dbReference type="PANTHER" id="PTHR33399:SF6">
    <property type="entry name" value="PSBQ-LIKE PROTEIN 3, CHLOROPLASTIC"/>
    <property type="match status" value="1"/>
</dbReference>
<dbReference type="Pfam" id="PF05757">
    <property type="entry name" value="PsbQ"/>
    <property type="match status" value="1"/>
</dbReference>
<dbReference type="PANTHER" id="PTHR33399">
    <property type="entry name" value="OXYGEN-EVOLVING ENHANCER PROTEIN 3-1, CHLOROPLASTIC"/>
    <property type="match status" value="1"/>
</dbReference>
<gene>
    <name evidence="9" type="ORF">LTRI10_LOCUS45573</name>
</gene>
<keyword evidence="6" id="KW-0472">Membrane</keyword>
<feature type="compositionally biased region" description="Polar residues" evidence="8">
    <location>
        <begin position="29"/>
        <end position="45"/>
    </location>
</feature>
<accession>A0AAV2G569</accession>
<feature type="region of interest" description="Disordered" evidence="8">
    <location>
        <begin position="29"/>
        <end position="50"/>
    </location>
</feature>
<dbReference type="GO" id="GO:0005509">
    <property type="term" value="F:calcium ion binding"/>
    <property type="evidence" value="ECO:0007669"/>
    <property type="project" value="InterPro"/>
</dbReference>
<evidence type="ECO:0000256" key="8">
    <source>
        <dbReference type="SAM" id="MobiDB-lite"/>
    </source>
</evidence>
<name>A0AAV2G569_9ROSI</name>
<comment type="similarity">
    <text evidence="7">Belongs to the PsbQ family.</text>
</comment>
<dbReference type="GO" id="GO:0009767">
    <property type="term" value="P:photosynthetic electron transport chain"/>
    <property type="evidence" value="ECO:0007669"/>
    <property type="project" value="TreeGrafter"/>
</dbReference>
<evidence type="ECO:0000256" key="2">
    <source>
        <dbReference type="ARBA" id="ARBA00022528"/>
    </source>
</evidence>
<evidence type="ECO:0000256" key="6">
    <source>
        <dbReference type="ARBA" id="ARBA00023136"/>
    </source>
</evidence>
<protein>
    <recommendedName>
        <fullName evidence="11">PsbQ-like protein 3, chloroplastic</fullName>
    </recommendedName>
</protein>
<evidence type="ECO:0000256" key="1">
    <source>
        <dbReference type="ARBA" id="ARBA00004334"/>
    </source>
</evidence>
<dbReference type="EMBL" id="OZ034821">
    <property type="protein sequence ID" value="CAL1405806.1"/>
    <property type="molecule type" value="Genomic_DNA"/>
</dbReference>
<dbReference type="InterPro" id="IPR008797">
    <property type="entry name" value="PSII_PsbQ"/>
</dbReference>
<keyword evidence="5" id="KW-0793">Thylakoid</keyword>
<keyword evidence="10" id="KW-1185">Reference proteome</keyword>
<reference evidence="9 10" key="1">
    <citation type="submission" date="2024-04" db="EMBL/GenBank/DDBJ databases">
        <authorList>
            <person name="Fracassetti M."/>
        </authorList>
    </citation>
    <scope>NUCLEOTIDE SEQUENCE [LARGE SCALE GENOMIC DNA]</scope>
</reference>
<sequence>MMMIRLTSPAFVPSAACQTQQQQRCLRYNSSSSSRIKPANQQQQLKDGKRKVGRRTAVLLLYATVTALVMQKQEASGSGMDWEQMLKSSGPSAPTLEEAVTGIRGHARSLLEVKGLLLEQDSWSEAQRLLRKSSSNLKIDLSSIIQSKPPALRPRLRALYSALFTTVSRLDYAARERDVALVWQLYERMAVALEEVLSAI</sequence>
<dbReference type="SUPFAM" id="SSF101112">
    <property type="entry name" value="Oxygen-evolving enhancer protein 3"/>
    <property type="match status" value="1"/>
</dbReference>
<dbReference type="InterPro" id="IPR023222">
    <property type="entry name" value="PsbQ-like_dom_sf"/>
</dbReference>
<evidence type="ECO:0000313" key="10">
    <source>
        <dbReference type="Proteomes" id="UP001497516"/>
    </source>
</evidence>